<dbReference type="InterPro" id="IPR004193">
    <property type="entry name" value="Glyco_hydro_13_N"/>
</dbReference>
<dbReference type="InterPro" id="IPR044901">
    <property type="entry name" value="Trehalose_TreZ_E-set_sf"/>
</dbReference>
<dbReference type="EC" id="3.2.1.141" evidence="4 13"/>
<dbReference type="Proteomes" id="UP000183107">
    <property type="component" value="Unassembled WGS sequence"/>
</dbReference>
<sequence length="621" mass="69748">MLARTYGMPYGARLTEQGVCFRLWAPSCKQVGLRLADGQHEQVLAMDARGGGWFELTASQAGAGTRYRFEVNGDLRVPDPASRFNPDDVHGASEVIDPAAFAWQDATWRGRSWEEAVIYELHVGTFSPEGTFTGVAQRLDYLVELGVTAIELMPVADFPGTRNWGYDGVLPYAPDSRYGRPDDLKALVQAAHARGLMVLLDVVYNHFGPEGNYLHVYAKDFFTEHHHTPWGAAINFDGRNSREVREFFIHNAMYWLQEYHFDGLRLDAVHAIIDDSSPHILIELARRVHAGIGRERHVHLILENDANSARYLEQELYVAQWNDDIHHALHVLATGERDGYYMDYADDPVRHLGRCLTEGFAYQGEVSAYREQTVRGETSTNLPLQAFVSFLQSHDQAGNRAFGERITHIGQEDVVRAAVAVYLLAPSIPMLFMGEEFASKSPFQFFCDFGEELRKAVTQGRRREFARFARFNDATMEAAIPDPNAPQTFLISKIDWSSLEEEKHDGWLDYYRKLLKLRRDVLIPRLPGMKGHSAQFEVFAPGGLRVQWQLGDGSTLRLLANFSRESVRAALPEGRIVFASLPDSASSDTAKNTLGPCSVVWALEPLPSASETRTPGSANEQ</sequence>
<feature type="binding site" evidence="16">
    <location>
        <begin position="394"/>
        <end position="399"/>
    </location>
    <ligand>
        <name>substrate</name>
    </ligand>
</feature>
<evidence type="ECO:0000256" key="8">
    <source>
        <dbReference type="ARBA" id="ARBA00023277"/>
    </source>
</evidence>
<evidence type="ECO:0000256" key="4">
    <source>
        <dbReference type="ARBA" id="ARBA00012268"/>
    </source>
</evidence>
<dbReference type="SUPFAM" id="SSF81296">
    <property type="entry name" value="E set domains"/>
    <property type="match status" value="1"/>
</dbReference>
<dbReference type="SUPFAM" id="SSF51445">
    <property type="entry name" value="(Trans)glycosidases"/>
    <property type="match status" value="1"/>
</dbReference>
<dbReference type="GO" id="GO:0005992">
    <property type="term" value="P:trehalose biosynthetic process"/>
    <property type="evidence" value="ECO:0007669"/>
    <property type="project" value="UniProtKB-UniRule"/>
</dbReference>
<evidence type="ECO:0000256" key="12">
    <source>
        <dbReference type="ARBA" id="ARBA00034013"/>
    </source>
</evidence>
<evidence type="ECO:0000256" key="11">
    <source>
        <dbReference type="ARBA" id="ARBA00033284"/>
    </source>
</evidence>
<feature type="site" description="Transition state stabilizer" evidence="17">
    <location>
        <position position="395"/>
    </location>
</feature>
<evidence type="ECO:0000256" key="7">
    <source>
        <dbReference type="ARBA" id="ARBA00022801"/>
    </source>
</evidence>
<keyword evidence="9 14" id="KW-0326">Glycosidase</keyword>
<dbReference type="NCBIfam" id="TIGR02402">
    <property type="entry name" value="trehalose_TreZ"/>
    <property type="match status" value="1"/>
</dbReference>
<evidence type="ECO:0000256" key="5">
    <source>
        <dbReference type="ARBA" id="ARBA00015938"/>
    </source>
</evidence>
<comment type="subcellular location">
    <subcellularLocation>
        <location evidence="1 15">Cytoplasm</location>
    </subcellularLocation>
</comment>
<feature type="binding site" evidence="16">
    <location>
        <begin position="265"/>
        <end position="270"/>
    </location>
    <ligand>
        <name>substrate</name>
    </ligand>
</feature>
<evidence type="ECO:0000256" key="16">
    <source>
        <dbReference type="PIRSR" id="PIRSR006337-2"/>
    </source>
</evidence>
<dbReference type="PANTHER" id="PTHR43651:SF11">
    <property type="entry name" value="MALTO-OLIGOSYLTREHALOSE TREHALOHYDROLASE"/>
    <property type="match status" value="1"/>
</dbReference>
<dbReference type="InterPro" id="IPR017853">
    <property type="entry name" value="GH"/>
</dbReference>
<keyword evidence="7 14" id="KW-0378">Hydrolase</keyword>
<feature type="active site" description="Nucleophile" evidence="15">
    <location>
        <position position="267"/>
    </location>
</feature>
<dbReference type="CDD" id="cd11325">
    <property type="entry name" value="AmyAc_GTHase"/>
    <property type="match status" value="1"/>
</dbReference>
<evidence type="ECO:0000256" key="15">
    <source>
        <dbReference type="PIRSR" id="PIRSR006337-1"/>
    </source>
</evidence>
<dbReference type="InterPro" id="IPR012768">
    <property type="entry name" value="Trehalose_TreZ"/>
</dbReference>
<evidence type="ECO:0000256" key="3">
    <source>
        <dbReference type="ARBA" id="ARBA00008061"/>
    </source>
</evidence>
<dbReference type="InterPro" id="IPR006047">
    <property type="entry name" value="GH13_cat_dom"/>
</dbReference>
<dbReference type="Gene3D" id="3.20.20.80">
    <property type="entry name" value="Glycosidases"/>
    <property type="match status" value="1"/>
</dbReference>
<evidence type="ECO:0000256" key="1">
    <source>
        <dbReference type="ARBA" id="ARBA00004496"/>
    </source>
</evidence>
<dbReference type="GO" id="GO:0005737">
    <property type="term" value="C:cytoplasm"/>
    <property type="evidence" value="ECO:0007669"/>
    <property type="project" value="UniProtKB-SubCell"/>
</dbReference>
<dbReference type="InterPro" id="IPR022567">
    <property type="entry name" value="DUF3459"/>
</dbReference>
<keyword evidence="8" id="KW-0119">Carbohydrate metabolism</keyword>
<dbReference type="Pfam" id="PF11941">
    <property type="entry name" value="DUF3459"/>
    <property type="match status" value="1"/>
</dbReference>
<accession>A0A1I5BUC4</accession>
<feature type="binding site" evidence="16">
    <location>
        <begin position="323"/>
        <end position="327"/>
    </location>
    <ligand>
        <name>substrate</name>
    </ligand>
</feature>
<dbReference type="PIRSF" id="PIRSF006337">
    <property type="entry name" value="Trehalose_TreZ"/>
    <property type="match status" value="1"/>
</dbReference>
<protein>
    <recommendedName>
        <fullName evidence="5 13">Malto-oligosyltrehalose trehalohydrolase</fullName>
        <shortName evidence="14">MTHase</shortName>
        <ecNumber evidence="4 13">3.2.1.141</ecNumber>
    </recommendedName>
    <alternativeName>
        <fullName evidence="11 14">4-alpha-D-((1-&gt;4)-alpha-D-glucano)trehalose trehalohydrolase</fullName>
    </alternativeName>
    <alternativeName>
        <fullName evidence="10 14">Maltooligosyl trehalose trehalohydrolase</fullName>
    </alternativeName>
</protein>
<gene>
    <name evidence="19" type="ORF">SAMN05216386_1822</name>
</gene>
<evidence type="ECO:0000313" key="20">
    <source>
        <dbReference type="Proteomes" id="UP000183107"/>
    </source>
</evidence>
<evidence type="ECO:0000256" key="13">
    <source>
        <dbReference type="NCBIfam" id="TIGR02402"/>
    </source>
</evidence>
<dbReference type="Pfam" id="PF02922">
    <property type="entry name" value="CBM_48"/>
    <property type="match status" value="1"/>
</dbReference>
<keyword evidence="20" id="KW-1185">Reference proteome</keyword>
<dbReference type="Pfam" id="PF00128">
    <property type="entry name" value="Alpha-amylase"/>
    <property type="match status" value="1"/>
</dbReference>
<dbReference type="InterPro" id="IPR014756">
    <property type="entry name" value="Ig_E-set"/>
</dbReference>
<feature type="domain" description="Glycosyl hydrolase family 13 catalytic" evidence="18">
    <location>
        <begin position="95"/>
        <end position="461"/>
    </location>
</feature>
<dbReference type="GO" id="GO:0033942">
    <property type="term" value="F:4-alpha-D-(1-&gt;4)-alpha-D-glucanotrehalose trehalohydrolase activity"/>
    <property type="evidence" value="ECO:0007669"/>
    <property type="project" value="UniProtKB-EC"/>
</dbReference>
<dbReference type="InterPro" id="IPR013783">
    <property type="entry name" value="Ig-like_fold"/>
</dbReference>
<dbReference type="UniPathway" id="UPA00299"/>
<evidence type="ECO:0000256" key="10">
    <source>
        <dbReference type="ARBA" id="ARBA00032057"/>
    </source>
</evidence>
<dbReference type="AlphaFoldDB" id="A0A1I5BUC4"/>
<dbReference type="CDD" id="cd02853">
    <property type="entry name" value="E_set_MTHase_like_N"/>
    <property type="match status" value="1"/>
</dbReference>
<evidence type="ECO:0000256" key="9">
    <source>
        <dbReference type="ARBA" id="ARBA00023295"/>
    </source>
</evidence>
<keyword evidence="6" id="KW-0963">Cytoplasm</keyword>
<comment type="catalytic activity">
    <reaction evidence="12 14">
        <text>hydrolysis of (1-&gt;4)-alpha-D-glucosidic linkage in 4-alpha-D-[(1-&gt;4)-alpha-D-glucanosyl]n trehalose to yield trehalose and (1-&gt;4)-alpha-D-glucan.</text>
        <dbReference type="EC" id="3.2.1.141"/>
    </reaction>
</comment>
<dbReference type="PANTHER" id="PTHR43651">
    <property type="entry name" value="1,4-ALPHA-GLUCAN-BRANCHING ENZYME"/>
    <property type="match status" value="1"/>
</dbReference>
<comment type="similarity">
    <text evidence="3 14">Belongs to the glycosyl hydrolase 13 family.</text>
</comment>
<dbReference type="SMART" id="SM00642">
    <property type="entry name" value="Aamy"/>
    <property type="match status" value="1"/>
</dbReference>
<feature type="active site" description="Proton donor" evidence="15">
    <location>
        <position position="303"/>
    </location>
</feature>
<evidence type="ECO:0000259" key="18">
    <source>
        <dbReference type="SMART" id="SM00642"/>
    </source>
</evidence>
<dbReference type="EMBL" id="FOVJ01000003">
    <property type="protein sequence ID" value="SFN78310.1"/>
    <property type="molecule type" value="Genomic_DNA"/>
</dbReference>
<name>A0A1I5BUC4_9PROT</name>
<reference evidence="20" key="1">
    <citation type="submission" date="2016-10" db="EMBL/GenBank/DDBJ databases">
        <authorList>
            <person name="Varghese N."/>
        </authorList>
    </citation>
    <scope>NUCLEOTIDE SEQUENCE [LARGE SCALE GENOMIC DNA]</scope>
    <source>
        <strain evidence="20">Nsp8</strain>
    </source>
</reference>
<evidence type="ECO:0000256" key="2">
    <source>
        <dbReference type="ARBA" id="ARBA00005199"/>
    </source>
</evidence>
<evidence type="ECO:0000313" key="19">
    <source>
        <dbReference type="EMBL" id="SFN78310.1"/>
    </source>
</evidence>
<evidence type="ECO:0000256" key="6">
    <source>
        <dbReference type="ARBA" id="ARBA00022490"/>
    </source>
</evidence>
<evidence type="ECO:0000256" key="17">
    <source>
        <dbReference type="PIRSR" id="PIRSR006337-3"/>
    </source>
</evidence>
<dbReference type="Gene3D" id="2.60.40.10">
    <property type="entry name" value="Immunoglobulins"/>
    <property type="match status" value="1"/>
</dbReference>
<dbReference type="RefSeq" id="WP_256208518.1">
    <property type="nucleotide sequence ID" value="NZ_FOVJ01000003.1"/>
</dbReference>
<proteinExistence type="inferred from homology"/>
<evidence type="ECO:0000256" key="14">
    <source>
        <dbReference type="PIRNR" id="PIRNR006337"/>
    </source>
</evidence>
<dbReference type="Gene3D" id="1.10.10.760">
    <property type="entry name" value="E-set domains of sugar-utilizing enzymes"/>
    <property type="match status" value="1"/>
</dbReference>
<comment type="pathway">
    <text evidence="2 14">Glycan biosynthesis; trehalose biosynthesis.</text>
</comment>
<organism evidence="19 20">
    <name type="scientific">Nitrosospira briensis</name>
    <dbReference type="NCBI Taxonomy" id="35799"/>
    <lineage>
        <taxon>Bacteria</taxon>
        <taxon>Pseudomonadati</taxon>
        <taxon>Pseudomonadota</taxon>
        <taxon>Betaproteobacteria</taxon>
        <taxon>Nitrosomonadales</taxon>
        <taxon>Nitrosomonadaceae</taxon>
        <taxon>Nitrosospira</taxon>
    </lineage>
</organism>